<keyword evidence="2" id="KW-1185">Reference proteome</keyword>
<evidence type="ECO:0000313" key="1">
    <source>
        <dbReference type="EMBL" id="GAA1513080.1"/>
    </source>
</evidence>
<dbReference type="SUPFAM" id="SSF53335">
    <property type="entry name" value="S-adenosyl-L-methionine-dependent methyltransferases"/>
    <property type="match status" value="1"/>
</dbReference>
<reference evidence="1 2" key="1">
    <citation type="journal article" date="2019" name="Int. J. Syst. Evol. Microbiol.">
        <title>The Global Catalogue of Microorganisms (GCM) 10K type strain sequencing project: providing services to taxonomists for standard genome sequencing and annotation.</title>
        <authorList>
            <consortium name="The Broad Institute Genomics Platform"/>
            <consortium name="The Broad Institute Genome Sequencing Center for Infectious Disease"/>
            <person name="Wu L."/>
            <person name="Ma J."/>
        </authorList>
    </citation>
    <scope>NUCLEOTIDE SEQUENCE [LARGE SCALE GENOMIC DNA]</scope>
    <source>
        <strain evidence="1 2">JCM 15933</strain>
    </source>
</reference>
<sequence>MSVDPNRPSAARIYDHFLGGTHNFAVDREVAERAYALVPDLPQVARDNRAFLRRVVRLAAARGVRQFIDIGSGIPTEGNVHEAARAADPGARVVYVDADPTAVIHSRQILGDDPLTVVLQADLHQAGRILDDPAVRALVDFGEPVCLLLVAMLHFIPDSADLHAALRRYRDAAAPGSLLAITHGTAGSRTDRLEALADLYVRTGTPLVLRDRAAILALFEGWELVEPGLVHLPAWRPDPGDPPVADPEAYAGLGAVGVRT</sequence>
<comment type="caution">
    <text evidence="1">The sequence shown here is derived from an EMBL/GenBank/DDBJ whole genome shotgun (WGS) entry which is preliminary data.</text>
</comment>
<dbReference type="Gene3D" id="3.40.50.150">
    <property type="entry name" value="Vaccinia Virus protein VP39"/>
    <property type="match status" value="1"/>
</dbReference>
<proteinExistence type="predicted"/>
<accession>A0ABN2A836</accession>
<evidence type="ECO:0000313" key="2">
    <source>
        <dbReference type="Proteomes" id="UP001501470"/>
    </source>
</evidence>
<name>A0ABN2A836_9ACTN</name>
<dbReference type="PIRSF" id="PIRSF017393">
    <property type="entry name" value="MTase_SAV2177"/>
    <property type="match status" value="1"/>
</dbReference>
<gene>
    <name evidence="1" type="ORF">GCM10009827_029450</name>
</gene>
<dbReference type="EMBL" id="BAAAQD010000005">
    <property type="protein sequence ID" value="GAA1513080.1"/>
    <property type="molecule type" value="Genomic_DNA"/>
</dbReference>
<keyword evidence="1" id="KW-0489">Methyltransferase</keyword>
<dbReference type="GO" id="GO:0008168">
    <property type="term" value="F:methyltransferase activity"/>
    <property type="evidence" value="ECO:0007669"/>
    <property type="project" value="UniProtKB-KW"/>
</dbReference>
<keyword evidence="1" id="KW-0808">Transferase</keyword>
<dbReference type="InterPro" id="IPR029063">
    <property type="entry name" value="SAM-dependent_MTases_sf"/>
</dbReference>
<dbReference type="Proteomes" id="UP001501470">
    <property type="component" value="Unassembled WGS sequence"/>
</dbReference>
<dbReference type="RefSeq" id="WP_344502429.1">
    <property type="nucleotide sequence ID" value="NZ_BAAAQD010000005.1"/>
</dbReference>
<protein>
    <submittedName>
        <fullName evidence="1">SAM-dependent methyltransferase</fullName>
    </submittedName>
</protein>
<dbReference type="InterPro" id="IPR006764">
    <property type="entry name" value="SAM_dep_MeTrfase_SAV2177_type"/>
</dbReference>
<dbReference type="Pfam" id="PF04672">
    <property type="entry name" value="Methyltransf_19"/>
    <property type="match status" value="1"/>
</dbReference>
<dbReference type="GO" id="GO:0032259">
    <property type="term" value="P:methylation"/>
    <property type="evidence" value="ECO:0007669"/>
    <property type="project" value="UniProtKB-KW"/>
</dbReference>
<organism evidence="1 2">
    <name type="scientific">Dactylosporangium maewongense</name>
    <dbReference type="NCBI Taxonomy" id="634393"/>
    <lineage>
        <taxon>Bacteria</taxon>
        <taxon>Bacillati</taxon>
        <taxon>Actinomycetota</taxon>
        <taxon>Actinomycetes</taxon>
        <taxon>Micromonosporales</taxon>
        <taxon>Micromonosporaceae</taxon>
        <taxon>Dactylosporangium</taxon>
    </lineage>
</organism>